<evidence type="ECO:0000256" key="5">
    <source>
        <dbReference type="ARBA" id="ARBA00022692"/>
    </source>
</evidence>
<protein>
    <submittedName>
        <fullName evidence="10">TIGR01620 family protein</fullName>
    </submittedName>
</protein>
<dbReference type="PANTHER" id="PTHR39342">
    <property type="entry name" value="UPF0283 MEMBRANE PROTEIN YCJF"/>
    <property type="match status" value="1"/>
</dbReference>
<keyword evidence="7 9" id="KW-0472">Membrane</keyword>
<dbReference type="EMBL" id="NKHF01000027">
    <property type="protein sequence ID" value="PCK32623.1"/>
    <property type="molecule type" value="Genomic_DNA"/>
</dbReference>
<organism evidence="10 11">
    <name type="scientific">Pseudoalteromonas piscicida</name>
    <dbReference type="NCBI Taxonomy" id="43662"/>
    <lineage>
        <taxon>Bacteria</taxon>
        <taxon>Pseudomonadati</taxon>
        <taxon>Pseudomonadota</taxon>
        <taxon>Gammaproteobacteria</taxon>
        <taxon>Alteromonadales</taxon>
        <taxon>Pseudoalteromonadaceae</taxon>
        <taxon>Pseudoalteromonas</taxon>
    </lineage>
</organism>
<reference evidence="11" key="1">
    <citation type="journal article" date="2019" name="Genome Announc.">
        <title>Draft Genome Sequence of Pseudoalteromonas piscicida Strain 36Y ROTHPW, an Hypersaline Seawater Isolate from the South Coast of Sonora, Mexico.</title>
        <authorList>
            <person name="Sanchez-Diaz R."/>
            <person name="Molina-Garza Z.J."/>
            <person name="Cruz-Suarez L.E."/>
            <person name="Selvin J."/>
            <person name="Kiran G.S."/>
            <person name="Ibarra-Gamez J.C."/>
            <person name="Gomez-Gil B."/>
            <person name="Galaviz-Silva L."/>
        </authorList>
    </citation>
    <scope>NUCLEOTIDE SEQUENCE [LARGE SCALE GENOMIC DNA]</scope>
    <source>
        <strain evidence="11">36Y_RITHPW</strain>
    </source>
</reference>
<dbReference type="NCBIfam" id="TIGR01620">
    <property type="entry name" value="hyp_HI0043"/>
    <property type="match status" value="1"/>
</dbReference>
<evidence type="ECO:0000256" key="6">
    <source>
        <dbReference type="ARBA" id="ARBA00022989"/>
    </source>
</evidence>
<dbReference type="OrthoDB" id="958025at2"/>
<evidence type="ECO:0000256" key="4">
    <source>
        <dbReference type="ARBA" id="ARBA00022519"/>
    </source>
</evidence>
<accession>A0A2A5JT39</accession>
<evidence type="ECO:0000256" key="1">
    <source>
        <dbReference type="ARBA" id="ARBA00004429"/>
    </source>
</evidence>
<feature type="compositionally biased region" description="Polar residues" evidence="8">
    <location>
        <begin position="1"/>
        <end position="10"/>
    </location>
</feature>
<proteinExistence type="inferred from homology"/>
<gene>
    <name evidence="10" type="ORF">CEX98_06285</name>
</gene>
<dbReference type="Pfam" id="PF05128">
    <property type="entry name" value="DUF697"/>
    <property type="match status" value="1"/>
</dbReference>
<evidence type="ECO:0000256" key="7">
    <source>
        <dbReference type="ARBA" id="ARBA00023136"/>
    </source>
</evidence>
<sequence>MTDQTKSYQGSGRRLNIDAENQPESQNLGGEGKVLGNELVVNEHQEAGVEPELPKIERVYESGWRFGFKQCFVIALLVLIVVEAVLTLRASYEQSILLFSLYTTVLSLGLLALFKFLFSEVIALSKLKQHQQIKHDAQRLLQSDQIGEARTWLAPLLKAHPEKKVAAFEDALQPHHTDREVVTLYEKTLLRDQDEEAKKLIQEHATTSALLVALSPLALVDMLAVLWRGVVLVEKISKHYGIRLAYRSRITLYKMLLKQMVFVGASELVSDLAATSVGAELLGKLSTRSAQGLSAGIFTARLGYKAMELCRPLPRLTHKQSLLKSAISSVVDVLLRRSKKA</sequence>
<dbReference type="RefSeq" id="WP_099641264.1">
    <property type="nucleotide sequence ID" value="NZ_NKHF01000027.1"/>
</dbReference>
<evidence type="ECO:0000256" key="9">
    <source>
        <dbReference type="SAM" id="Phobius"/>
    </source>
</evidence>
<dbReference type="PANTHER" id="PTHR39342:SF1">
    <property type="entry name" value="UPF0283 MEMBRANE PROTEIN YCJF"/>
    <property type="match status" value="1"/>
</dbReference>
<evidence type="ECO:0000256" key="8">
    <source>
        <dbReference type="SAM" id="MobiDB-lite"/>
    </source>
</evidence>
<dbReference type="GO" id="GO:0005886">
    <property type="term" value="C:plasma membrane"/>
    <property type="evidence" value="ECO:0007669"/>
    <property type="project" value="UniProtKB-SubCell"/>
</dbReference>
<comment type="caution">
    <text evidence="10">The sequence shown here is derived from an EMBL/GenBank/DDBJ whole genome shotgun (WGS) entry which is preliminary data.</text>
</comment>
<keyword evidence="5 9" id="KW-0812">Transmembrane</keyword>
<evidence type="ECO:0000313" key="10">
    <source>
        <dbReference type="EMBL" id="PCK32623.1"/>
    </source>
</evidence>
<keyword evidence="6 9" id="KW-1133">Transmembrane helix</keyword>
<feature type="transmembrane region" description="Helical" evidence="9">
    <location>
        <begin position="208"/>
        <end position="227"/>
    </location>
</feature>
<dbReference type="Proteomes" id="UP000228621">
    <property type="component" value="Unassembled WGS sequence"/>
</dbReference>
<dbReference type="InterPro" id="IPR021147">
    <property type="entry name" value="DUF697"/>
</dbReference>
<feature type="transmembrane region" description="Helical" evidence="9">
    <location>
        <begin position="71"/>
        <end position="90"/>
    </location>
</feature>
<evidence type="ECO:0000256" key="2">
    <source>
        <dbReference type="ARBA" id="ARBA00008255"/>
    </source>
</evidence>
<feature type="transmembrane region" description="Helical" evidence="9">
    <location>
        <begin position="96"/>
        <end position="118"/>
    </location>
</feature>
<feature type="region of interest" description="Disordered" evidence="8">
    <location>
        <begin position="1"/>
        <end position="29"/>
    </location>
</feature>
<keyword evidence="4" id="KW-0997">Cell inner membrane</keyword>
<name>A0A2A5JT39_PSEO7</name>
<dbReference type="AlphaFoldDB" id="A0A2A5JT39"/>
<evidence type="ECO:0000313" key="11">
    <source>
        <dbReference type="Proteomes" id="UP000228621"/>
    </source>
</evidence>
<comment type="similarity">
    <text evidence="2">Belongs to the UPF0283 family.</text>
</comment>
<keyword evidence="3" id="KW-1003">Cell membrane</keyword>
<evidence type="ECO:0000256" key="3">
    <source>
        <dbReference type="ARBA" id="ARBA00022475"/>
    </source>
</evidence>
<keyword evidence="11" id="KW-1185">Reference proteome</keyword>
<comment type="subcellular location">
    <subcellularLocation>
        <location evidence="1">Cell inner membrane</location>
        <topology evidence="1">Multi-pass membrane protein</topology>
    </subcellularLocation>
</comment>
<dbReference type="InterPro" id="IPR006507">
    <property type="entry name" value="UPF0283"/>
</dbReference>